<organism evidence="2 3">
    <name type="scientific">Streptomyces javensis</name>
    <dbReference type="NCBI Taxonomy" id="114698"/>
    <lineage>
        <taxon>Bacteria</taxon>
        <taxon>Bacillati</taxon>
        <taxon>Actinomycetota</taxon>
        <taxon>Actinomycetes</taxon>
        <taxon>Kitasatosporales</taxon>
        <taxon>Streptomycetaceae</taxon>
        <taxon>Streptomyces</taxon>
        <taxon>Streptomyces violaceusniger group</taxon>
    </lineage>
</organism>
<dbReference type="Proteomes" id="UP001500282">
    <property type="component" value="Unassembled WGS sequence"/>
</dbReference>
<name>A0ABN1TCW4_9ACTN</name>
<dbReference type="EMBL" id="BAAAIH010000212">
    <property type="protein sequence ID" value="GAA1071350.1"/>
    <property type="molecule type" value="Genomic_DNA"/>
</dbReference>
<reference evidence="2 3" key="1">
    <citation type="journal article" date="2019" name="Int. J. Syst. Evol. Microbiol.">
        <title>The Global Catalogue of Microorganisms (GCM) 10K type strain sequencing project: providing services to taxonomists for standard genome sequencing and annotation.</title>
        <authorList>
            <consortium name="The Broad Institute Genomics Platform"/>
            <consortium name="The Broad Institute Genome Sequencing Center for Infectious Disease"/>
            <person name="Wu L."/>
            <person name="Ma J."/>
        </authorList>
    </citation>
    <scope>NUCLEOTIDE SEQUENCE [LARGE SCALE GENOMIC DNA]</scope>
    <source>
        <strain evidence="2 3">JCM 11448</strain>
    </source>
</reference>
<evidence type="ECO:0000313" key="2">
    <source>
        <dbReference type="EMBL" id="GAA1071350.1"/>
    </source>
</evidence>
<comment type="caution">
    <text evidence="2">The sequence shown here is derived from an EMBL/GenBank/DDBJ whole genome shotgun (WGS) entry which is preliminary data.</text>
</comment>
<proteinExistence type="predicted"/>
<feature type="region of interest" description="Disordered" evidence="1">
    <location>
        <begin position="1"/>
        <end position="51"/>
    </location>
</feature>
<accession>A0ABN1TCW4</accession>
<gene>
    <name evidence="2" type="ORF">GCM10009579_90680</name>
</gene>
<sequence>MSKAGSGGVIRSSLDYTGENPTPGEKGFSGRQTDDSDPEDSEDEQNWSKQQRRVFQRSVTMLKYWEARNYEILWLTFTSCPESKPADQLAYSHQRLRQRVERADLAMCDGKHCPHHDDPTGHRLSHIDSLEHLQIRTCEGPQGVIHAFWAWDRDRFRDGSHDRGLYIPQTWLSDQWAALHGSEVPMKPGELEVWPSSAAGHMERLTRDRAPFVVDVRRVGPEHTDGEHKPEHMAAYAASQYLGDHGEALEHLGWSHQRSLGGPLAETWEHLVAVAESIGDAIEKWDRVIGGSEVRIESGERGRGCHSVTVFKPPPSLGVEVAETSVTPPPWYISAGPNSSVHIESFGPSNDEASGEGMKSCTACRQYHPAGEVATVKRRAERPDVRLCGSCRDEEEAVVEESATSRQVSLDSSSGLSAGVEEEIVALVRVQGVESVPAVLGQLGIDPSQREAVAAVVGRS</sequence>
<protein>
    <submittedName>
        <fullName evidence="2">Uncharacterized protein</fullName>
    </submittedName>
</protein>
<evidence type="ECO:0000256" key="1">
    <source>
        <dbReference type="SAM" id="MobiDB-lite"/>
    </source>
</evidence>
<feature type="compositionally biased region" description="Acidic residues" evidence="1">
    <location>
        <begin position="35"/>
        <end position="45"/>
    </location>
</feature>
<keyword evidence="3" id="KW-1185">Reference proteome</keyword>
<evidence type="ECO:0000313" key="3">
    <source>
        <dbReference type="Proteomes" id="UP001500282"/>
    </source>
</evidence>